<dbReference type="EMBL" id="BK015699">
    <property type="protein sequence ID" value="DAE20668.1"/>
    <property type="molecule type" value="Genomic_DNA"/>
</dbReference>
<protein>
    <submittedName>
        <fullName evidence="1">Tail assembly chaperone protein</fullName>
    </submittedName>
</protein>
<sequence length="100" mass="11343">MKKTKIKVGDKDFPCRVTMGAMVRFKNESGKDVSKLEKTNISELVLFVYCCVKSACNADKVEFDYDFQSFADLMEPDAANSFYEDMGGEEKKTTNQAEKK</sequence>
<proteinExistence type="predicted"/>
<organism evidence="1">
    <name type="scientific">Siphoviridae sp. ctUir1</name>
    <dbReference type="NCBI Taxonomy" id="2826353"/>
    <lineage>
        <taxon>Viruses</taxon>
        <taxon>Duplodnaviria</taxon>
        <taxon>Heunggongvirae</taxon>
        <taxon>Uroviricota</taxon>
        <taxon>Caudoviricetes</taxon>
    </lineage>
</organism>
<evidence type="ECO:0000313" key="1">
    <source>
        <dbReference type="EMBL" id="DAE20668.1"/>
    </source>
</evidence>
<reference evidence="1" key="1">
    <citation type="journal article" date="2021" name="Proc. Natl. Acad. Sci. U.S.A.">
        <title>A Catalog of Tens of Thousands of Viruses from Human Metagenomes Reveals Hidden Associations with Chronic Diseases.</title>
        <authorList>
            <person name="Tisza M.J."/>
            <person name="Buck C.B."/>
        </authorList>
    </citation>
    <scope>NUCLEOTIDE SEQUENCE</scope>
    <source>
        <strain evidence="1">CtUir1</strain>
    </source>
</reference>
<accession>A0A8S5QPX9</accession>
<name>A0A8S5QPX9_9CAUD</name>